<name>A0AAE0MCU7_9PEZI</name>
<gene>
    <name evidence="5" type="ORF">B0T19DRAFT_176172</name>
</gene>
<dbReference type="PANTHER" id="PTHR21661">
    <property type="entry name" value="EPOXIDE HYDROLASE 1-RELATED"/>
    <property type="match status" value="1"/>
</dbReference>
<organism evidence="5 6">
    <name type="scientific">Cercophora scortea</name>
    <dbReference type="NCBI Taxonomy" id="314031"/>
    <lineage>
        <taxon>Eukaryota</taxon>
        <taxon>Fungi</taxon>
        <taxon>Dikarya</taxon>
        <taxon>Ascomycota</taxon>
        <taxon>Pezizomycotina</taxon>
        <taxon>Sordariomycetes</taxon>
        <taxon>Sordariomycetidae</taxon>
        <taxon>Sordariales</taxon>
        <taxon>Lasiosphaeriaceae</taxon>
        <taxon>Cercophora</taxon>
    </lineage>
</organism>
<dbReference type="GO" id="GO:0004301">
    <property type="term" value="F:epoxide hydrolase activity"/>
    <property type="evidence" value="ECO:0007669"/>
    <property type="project" value="TreeGrafter"/>
</dbReference>
<sequence length="635" mass="67427">MAETGGHTLAGDEVRPYRIHIPTKHLDLTTQKLELTRLPHEGSAPKSTDWWEPKPLVEPIIDYWLEKYSWRDQESALNQLPQFRTAISLPSVSDTPPLRVHFIHVRSSHGNAAVPLLVLPPFPLTNLSLGQLIQPLAEPDDATHQPFHVVIPSLPGLGFSDALPNNTPPIAATADLLDALMARLAYPHYLVTKTAPARLSPGQIDWKLIDCLATRHAASCLGAHLIAPPLGAPTIRDAPWEWAKWSVARLLRAGVLGYSHDDFAALERTKGKGKRKGKGKGKHRDELELELREPNTLAYALCDSPTGMLAVVLKGLRRLEPRAALSHEQIVTLANLAWLPGPESAMRFWAHCAAHPEERRSSSKSKPKVAITVFTGSGDESIPTAAAASDLVLPQALLSGTPEPVTTTTGTTAQETPGGQYTCPAWANAHYAVAYTQRVPGRAGGLLALEQPGVIAAGARGLAVQVLQSADGGKLRLQQPQPESQPEPQPQAQQPSTQPPPPTAAAATAPTTAPLERVVVEPATPGPGPVPPQTQTQTKTQSNPTPKDAKLDTPHPQPPPLPTSVSGETQVSRGSLARLGSDESTTSKDKGKGKATATLMPPPSASGGASPDTLVGHSPSASSPLEPSSPSPLKM</sequence>
<keyword evidence="6" id="KW-1185">Reference proteome</keyword>
<evidence type="ECO:0000313" key="5">
    <source>
        <dbReference type="EMBL" id="KAK3327871.1"/>
    </source>
</evidence>
<dbReference type="InterPro" id="IPR010497">
    <property type="entry name" value="Epoxide_hydro_N"/>
</dbReference>
<comment type="caution">
    <text evidence="5">The sequence shown here is derived from an EMBL/GenBank/DDBJ whole genome shotgun (WGS) entry which is preliminary data.</text>
</comment>
<feature type="region of interest" description="Disordered" evidence="3">
    <location>
        <begin position="476"/>
        <end position="635"/>
    </location>
</feature>
<feature type="compositionally biased region" description="Polar residues" evidence="3">
    <location>
        <begin position="563"/>
        <end position="573"/>
    </location>
</feature>
<reference evidence="5" key="1">
    <citation type="journal article" date="2023" name="Mol. Phylogenet. Evol.">
        <title>Genome-scale phylogeny and comparative genomics of the fungal order Sordariales.</title>
        <authorList>
            <person name="Hensen N."/>
            <person name="Bonometti L."/>
            <person name="Westerberg I."/>
            <person name="Brannstrom I.O."/>
            <person name="Guillou S."/>
            <person name="Cros-Aarteil S."/>
            <person name="Calhoun S."/>
            <person name="Haridas S."/>
            <person name="Kuo A."/>
            <person name="Mondo S."/>
            <person name="Pangilinan J."/>
            <person name="Riley R."/>
            <person name="LaButti K."/>
            <person name="Andreopoulos B."/>
            <person name="Lipzen A."/>
            <person name="Chen C."/>
            <person name="Yan M."/>
            <person name="Daum C."/>
            <person name="Ng V."/>
            <person name="Clum A."/>
            <person name="Steindorff A."/>
            <person name="Ohm R.A."/>
            <person name="Martin F."/>
            <person name="Silar P."/>
            <person name="Natvig D.O."/>
            <person name="Lalanne C."/>
            <person name="Gautier V."/>
            <person name="Ament-Velasquez S.L."/>
            <person name="Kruys A."/>
            <person name="Hutchinson M.I."/>
            <person name="Powell A.J."/>
            <person name="Barry K."/>
            <person name="Miller A.N."/>
            <person name="Grigoriev I.V."/>
            <person name="Debuchy R."/>
            <person name="Gladieux P."/>
            <person name="Hiltunen Thoren M."/>
            <person name="Johannesson H."/>
        </authorList>
    </citation>
    <scope>NUCLEOTIDE SEQUENCE</scope>
    <source>
        <strain evidence="5">SMH4131-1</strain>
    </source>
</reference>
<feature type="compositionally biased region" description="Low complexity" evidence="3">
    <location>
        <begin position="504"/>
        <end position="514"/>
    </location>
</feature>
<dbReference type="Gene3D" id="3.40.50.1820">
    <property type="entry name" value="alpha/beta hydrolase"/>
    <property type="match status" value="1"/>
</dbReference>
<evidence type="ECO:0000313" key="6">
    <source>
        <dbReference type="Proteomes" id="UP001286456"/>
    </source>
</evidence>
<feature type="domain" description="Epoxide hydrolase N-terminal" evidence="4">
    <location>
        <begin position="14"/>
        <end position="127"/>
    </location>
</feature>
<feature type="region of interest" description="Disordered" evidence="3">
    <location>
        <begin position="399"/>
        <end position="418"/>
    </location>
</feature>
<evidence type="ECO:0000256" key="1">
    <source>
        <dbReference type="ARBA" id="ARBA00010088"/>
    </source>
</evidence>
<dbReference type="InterPro" id="IPR029058">
    <property type="entry name" value="AB_hydrolase_fold"/>
</dbReference>
<feature type="compositionally biased region" description="Low complexity" evidence="3">
    <location>
        <begin position="400"/>
        <end position="418"/>
    </location>
</feature>
<protein>
    <submittedName>
        <fullName evidence="5">Epoxide hydrolase</fullName>
    </submittedName>
</protein>
<dbReference type="AlphaFoldDB" id="A0AAE0MCU7"/>
<feature type="compositionally biased region" description="Low complexity" evidence="3">
    <location>
        <begin position="618"/>
        <end position="635"/>
    </location>
</feature>
<evidence type="ECO:0000256" key="3">
    <source>
        <dbReference type="SAM" id="MobiDB-lite"/>
    </source>
</evidence>
<keyword evidence="2 5" id="KW-0378">Hydrolase</keyword>
<proteinExistence type="inferred from homology"/>
<dbReference type="Pfam" id="PF06441">
    <property type="entry name" value="EHN"/>
    <property type="match status" value="1"/>
</dbReference>
<evidence type="ECO:0000259" key="4">
    <source>
        <dbReference type="Pfam" id="PF06441"/>
    </source>
</evidence>
<dbReference type="EMBL" id="JAUEPO010000003">
    <property type="protein sequence ID" value="KAK3327871.1"/>
    <property type="molecule type" value="Genomic_DNA"/>
</dbReference>
<reference evidence="5" key="2">
    <citation type="submission" date="2023-06" db="EMBL/GenBank/DDBJ databases">
        <authorList>
            <consortium name="Lawrence Berkeley National Laboratory"/>
            <person name="Haridas S."/>
            <person name="Hensen N."/>
            <person name="Bonometti L."/>
            <person name="Westerberg I."/>
            <person name="Brannstrom I.O."/>
            <person name="Guillou S."/>
            <person name="Cros-Aarteil S."/>
            <person name="Calhoun S."/>
            <person name="Kuo A."/>
            <person name="Mondo S."/>
            <person name="Pangilinan J."/>
            <person name="Riley R."/>
            <person name="Labutti K."/>
            <person name="Andreopoulos B."/>
            <person name="Lipzen A."/>
            <person name="Chen C."/>
            <person name="Yanf M."/>
            <person name="Daum C."/>
            <person name="Ng V."/>
            <person name="Clum A."/>
            <person name="Steindorff A."/>
            <person name="Ohm R."/>
            <person name="Martin F."/>
            <person name="Silar P."/>
            <person name="Natvig D."/>
            <person name="Lalanne C."/>
            <person name="Gautier V."/>
            <person name="Ament-Velasquez S.L."/>
            <person name="Kruys A."/>
            <person name="Hutchinson M.I."/>
            <person name="Powell A.J."/>
            <person name="Barry K."/>
            <person name="Miller A.N."/>
            <person name="Grigoriev I.V."/>
            <person name="Debuchy R."/>
            <person name="Gladieux P."/>
            <person name="Thoren M.H."/>
            <person name="Johannesson H."/>
        </authorList>
    </citation>
    <scope>NUCLEOTIDE SEQUENCE</scope>
    <source>
        <strain evidence="5">SMH4131-1</strain>
    </source>
</reference>
<dbReference type="PANTHER" id="PTHR21661:SF71">
    <property type="entry name" value="EPOXIDE HYDROLASE N-TERMINAL DOMAIN-CONTAINING PROTEIN"/>
    <property type="match status" value="1"/>
</dbReference>
<dbReference type="SUPFAM" id="SSF53474">
    <property type="entry name" value="alpha/beta-Hydrolases"/>
    <property type="match status" value="2"/>
</dbReference>
<dbReference type="GO" id="GO:0097176">
    <property type="term" value="P:epoxide metabolic process"/>
    <property type="evidence" value="ECO:0007669"/>
    <property type="project" value="TreeGrafter"/>
</dbReference>
<feature type="compositionally biased region" description="Low complexity" evidence="3">
    <location>
        <begin position="533"/>
        <end position="546"/>
    </location>
</feature>
<evidence type="ECO:0000256" key="2">
    <source>
        <dbReference type="ARBA" id="ARBA00022801"/>
    </source>
</evidence>
<comment type="similarity">
    <text evidence="1">Belongs to the peptidase S33 family.</text>
</comment>
<accession>A0AAE0MCU7</accession>
<dbReference type="Proteomes" id="UP001286456">
    <property type="component" value="Unassembled WGS sequence"/>
</dbReference>